<organism evidence="1 2">
    <name type="scientific">Bacillus mesophilum</name>
    <dbReference type="NCBI Taxonomy" id="1071718"/>
    <lineage>
        <taxon>Bacteria</taxon>
        <taxon>Bacillati</taxon>
        <taxon>Bacillota</taxon>
        <taxon>Bacilli</taxon>
        <taxon>Bacillales</taxon>
        <taxon>Bacillaceae</taxon>
        <taxon>Bacillus</taxon>
    </lineage>
</organism>
<protein>
    <submittedName>
        <fullName evidence="1">DUF2953 domain-containing protein</fullName>
    </submittedName>
</protein>
<dbReference type="AlphaFoldDB" id="A0A7V7RPA3"/>
<accession>A0A7V7RPA3</accession>
<dbReference type="Proteomes" id="UP000441354">
    <property type="component" value="Unassembled WGS sequence"/>
</dbReference>
<gene>
    <name evidence="1" type="ORF">F7732_09155</name>
</gene>
<proteinExistence type="predicted"/>
<evidence type="ECO:0000313" key="2">
    <source>
        <dbReference type="Proteomes" id="UP000441354"/>
    </source>
</evidence>
<dbReference type="Pfam" id="PF11167">
    <property type="entry name" value="DUF2953"/>
    <property type="match status" value="1"/>
</dbReference>
<comment type="caution">
    <text evidence="1">The sequence shown here is derived from an EMBL/GenBank/DDBJ whole genome shotgun (WGS) entry which is preliminary data.</text>
</comment>
<name>A0A7V7RPA3_9BACI</name>
<dbReference type="EMBL" id="WBOT01000002">
    <property type="protein sequence ID" value="KAB2334393.1"/>
    <property type="molecule type" value="Genomic_DNA"/>
</dbReference>
<reference evidence="1 2" key="1">
    <citation type="journal article" date="2014" name="Arch. Microbiol.">
        <title>Bacillus mesophilum sp. nov., strain IITR-54T, a novel 4-chlorobiphenyl dechlorinating bacterium.</title>
        <authorList>
            <person name="Manickam N."/>
            <person name="Singh N.K."/>
            <person name="Bajaj A."/>
            <person name="Kumar R.M."/>
            <person name="Kaur G."/>
            <person name="Kaur N."/>
            <person name="Bala M."/>
            <person name="Kumar A."/>
            <person name="Mayilraj S."/>
        </authorList>
    </citation>
    <scope>NUCLEOTIDE SEQUENCE [LARGE SCALE GENOMIC DNA]</scope>
    <source>
        <strain evidence="1 2">IITR-54</strain>
    </source>
</reference>
<keyword evidence="2" id="KW-1185">Reference proteome</keyword>
<dbReference type="InterPro" id="IPR021338">
    <property type="entry name" value="DUF2953"/>
</dbReference>
<evidence type="ECO:0000313" key="1">
    <source>
        <dbReference type="EMBL" id="KAB2334393.1"/>
    </source>
</evidence>
<dbReference type="OrthoDB" id="1683589at2"/>
<sequence>MKWLLIIAGILLFLLLLIIFTKVKVYLHLYHNKDQNHIKLEFRAWYGLIKYKIDIPLVKIAEDSPTLVVKEKTAAGPNENQTSKDTKEYSADTLLDSLHDTKEILHHVVSLYKIIQSFLKKITIKTLSWHTLVGVGDAALTGMITGAFWSVKGSLLGFISHYFRLKAIPDVTITPQFQFAVSQTALTCMFHFRIGHAMVTGIKLIKYWKGGMADFRTKPLSVLSDDKTNTV</sequence>